<gene>
    <name evidence="6" type="ORF">E1832_00660</name>
</gene>
<dbReference type="PANTHER" id="PTHR46847">
    <property type="entry name" value="D-ALLOSE-BINDING PERIPLASMIC PROTEIN-RELATED"/>
    <property type="match status" value="1"/>
</dbReference>
<evidence type="ECO:0000313" key="6">
    <source>
        <dbReference type="EMBL" id="TDK53352.1"/>
    </source>
</evidence>
<dbReference type="AlphaFoldDB" id="A0A4R5VHH2"/>
<feature type="chain" id="PRO_5020868049" evidence="4">
    <location>
        <begin position="31"/>
        <end position="324"/>
    </location>
</feature>
<feature type="signal peptide" evidence="4">
    <location>
        <begin position="1"/>
        <end position="30"/>
    </location>
</feature>
<feature type="domain" description="Periplasmic binding protein" evidence="5">
    <location>
        <begin position="35"/>
        <end position="291"/>
    </location>
</feature>
<evidence type="ECO:0000313" key="7">
    <source>
        <dbReference type="Proteomes" id="UP000295301"/>
    </source>
</evidence>
<dbReference type="CDD" id="cd01536">
    <property type="entry name" value="PBP1_ABC_sugar_binding-like"/>
    <property type="match status" value="1"/>
</dbReference>
<evidence type="ECO:0000256" key="4">
    <source>
        <dbReference type="SAM" id="SignalP"/>
    </source>
</evidence>
<dbReference type="PANTHER" id="PTHR46847:SF1">
    <property type="entry name" value="D-ALLOSE-BINDING PERIPLASMIC PROTEIN-RELATED"/>
    <property type="match status" value="1"/>
</dbReference>
<protein>
    <submittedName>
        <fullName evidence="6">Sugar ABC transporter substrate-binding protein</fullName>
    </submittedName>
</protein>
<comment type="similarity">
    <text evidence="2">Belongs to the bacterial solute-binding protein 2 family.</text>
</comment>
<dbReference type="EMBL" id="SMUV01000027">
    <property type="protein sequence ID" value="TDK53352.1"/>
    <property type="molecule type" value="Genomic_DNA"/>
</dbReference>
<dbReference type="SUPFAM" id="SSF53822">
    <property type="entry name" value="Periplasmic binding protein-like I"/>
    <property type="match status" value="1"/>
</dbReference>
<evidence type="ECO:0000256" key="1">
    <source>
        <dbReference type="ARBA" id="ARBA00004196"/>
    </source>
</evidence>
<proteinExistence type="inferred from homology"/>
<dbReference type="InterPro" id="IPR028082">
    <property type="entry name" value="Peripla_BP_I"/>
</dbReference>
<organism evidence="6 7">
    <name type="scientific">Antarcticimicrobium luteum</name>
    <dbReference type="NCBI Taxonomy" id="2547397"/>
    <lineage>
        <taxon>Bacteria</taxon>
        <taxon>Pseudomonadati</taxon>
        <taxon>Pseudomonadota</taxon>
        <taxon>Alphaproteobacteria</taxon>
        <taxon>Rhodobacterales</taxon>
        <taxon>Paracoccaceae</taxon>
        <taxon>Antarcticimicrobium</taxon>
    </lineage>
</organism>
<keyword evidence="3 4" id="KW-0732">Signal</keyword>
<dbReference type="GO" id="GO:0030246">
    <property type="term" value="F:carbohydrate binding"/>
    <property type="evidence" value="ECO:0007669"/>
    <property type="project" value="UniProtKB-ARBA"/>
</dbReference>
<comment type="caution">
    <text evidence="6">The sequence shown here is derived from an EMBL/GenBank/DDBJ whole genome shotgun (WGS) entry which is preliminary data.</text>
</comment>
<dbReference type="Pfam" id="PF13407">
    <property type="entry name" value="Peripla_BP_4"/>
    <property type="match status" value="1"/>
</dbReference>
<dbReference type="GO" id="GO:0030313">
    <property type="term" value="C:cell envelope"/>
    <property type="evidence" value="ECO:0007669"/>
    <property type="project" value="UniProtKB-SubCell"/>
</dbReference>
<accession>A0A4R5VHH2</accession>
<dbReference type="Proteomes" id="UP000295301">
    <property type="component" value="Unassembled WGS sequence"/>
</dbReference>
<evidence type="ECO:0000256" key="3">
    <source>
        <dbReference type="ARBA" id="ARBA00022729"/>
    </source>
</evidence>
<name>A0A4R5VHH2_9RHOB</name>
<dbReference type="InterPro" id="IPR025997">
    <property type="entry name" value="SBP_2_dom"/>
</dbReference>
<dbReference type="RefSeq" id="WP_133357846.1">
    <property type="nucleotide sequence ID" value="NZ_SMUV01000027.1"/>
</dbReference>
<evidence type="ECO:0000256" key="2">
    <source>
        <dbReference type="ARBA" id="ARBA00007639"/>
    </source>
</evidence>
<comment type="subcellular location">
    <subcellularLocation>
        <location evidence="1">Cell envelope</location>
    </subcellularLocation>
</comment>
<dbReference type="Gene3D" id="3.40.50.2300">
    <property type="match status" value="2"/>
</dbReference>
<sequence>MKKFGTKLGAAALVALATVATTATVKPALAQDKEIAVMLPAAGDPYFKLKSFGYIDEGKKHGYKVVVYDAGGYGNLQKQVSQIEDVIQRKVSGIVLVPASSDGTVPVVEKAVAAGIPVVNDGIATKTDKVTGFVGEPSYAMTELLAAYAVDKLGGKGEVAMLSGPSGLDLTRFRVNGFKDYVAKYPGMKVVAEKYTSTASTDALTTMQDFLQSNPGITAVYAFNGPIAIGVVQALRTAGKKPGEVMVLTTDMEPETNRMIKDGWITATVVSQPVTMARLAVRRAIEAAEGKVIPKETLTQPSLISKATLDAVDLSGQAVPDDWK</sequence>
<evidence type="ECO:0000259" key="5">
    <source>
        <dbReference type="Pfam" id="PF13407"/>
    </source>
</evidence>
<dbReference type="OrthoDB" id="3600104at2"/>
<reference evidence="6 7" key="1">
    <citation type="submission" date="2019-03" db="EMBL/GenBank/DDBJ databases">
        <title>Ruegeria lutea sp. nov., a novel strain, isolated from marine sediment, the Masan Bay, South Korea.</title>
        <authorList>
            <person name="Kim J."/>
            <person name="Kim D.-Y."/>
            <person name="Lee S.-S."/>
        </authorList>
    </citation>
    <scope>NUCLEOTIDE SEQUENCE [LARGE SCALE GENOMIC DNA]</scope>
    <source>
        <strain evidence="6 7">318-1</strain>
    </source>
</reference>
<keyword evidence="7" id="KW-1185">Reference proteome</keyword>